<dbReference type="GO" id="GO:0008270">
    <property type="term" value="F:zinc ion binding"/>
    <property type="evidence" value="ECO:0007669"/>
    <property type="project" value="InterPro"/>
</dbReference>
<dbReference type="KEGG" id="ngr:NAEGRDRAFT_78829"/>
<dbReference type="Gene3D" id="3.40.630.10">
    <property type="entry name" value="Zn peptidases"/>
    <property type="match status" value="1"/>
</dbReference>
<evidence type="ECO:0000256" key="7">
    <source>
        <dbReference type="ARBA" id="ARBA00022833"/>
    </source>
</evidence>
<evidence type="ECO:0000256" key="3">
    <source>
        <dbReference type="ARBA" id="ARBA00009692"/>
    </source>
</evidence>
<keyword evidence="4" id="KW-0645">Protease</keyword>
<protein>
    <submittedName>
        <fullName evidence="11">Peptidase T</fullName>
    </submittedName>
</protein>
<dbReference type="PANTHER" id="PTHR42994">
    <property type="entry name" value="PEPTIDASE T"/>
    <property type="match status" value="1"/>
</dbReference>
<dbReference type="GO" id="GO:0005829">
    <property type="term" value="C:cytosol"/>
    <property type="evidence" value="ECO:0007669"/>
    <property type="project" value="TreeGrafter"/>
</dbReference>
<name>D2V6W8_NAEGR</name>
<dbReference type="GO" id="GO:0006518">
    <property type="term" value="P:peptide metabolic process"/>
    <property type="evidence" value="ECO:0007669"/>
    <property type="project" value="InterPro"/>
</dbReference>
<dbReference type="PANTHER" id="PTHR42994:SF1">
    <property type="entry name" value="PEPTIDASE T"/>
    <property type="match status" value="1"/>
</dbReference>
<dbReference type="STRING" id="5762.D2V6W8"/>
<dbReference type="GO" id="GO:0045148">
    <property type="term" value="F:tripeptide aminopeptidase activity"/>
    <property type="evidence" value="ECO:0007669"/>
    <property type="project" value="InterPro"/>
</dbReference>
<dbReference type="SUPFAM" id="SSF53187">
    <property type="entry name" value="Zn-dependent exopeptidases"/>
    <property type="match status" value="1"/>
</dbReference>
<dbReference type="VEuPathDB" id="AmoebaDB:NAEGRDRAFT_78829"/>
<dbReference type="InterPro" id="IPR036264">
    <property type="entry name" value="Bact_exopeptidase_dim_dom"/>
</dbReference>
<dbReference type="GO" id="GO:0008237">
    <property type="term" value="F:metallopeptidase activity"/>
    <property type="evidence" value="ECO:0007669"/>
    <property type="project" value="UniProtKB-KW"/>
</dbReference>
<comment type="cofactor">
    <cofactor evidence="1">
        <name>Zn(2+)</name>
        <dbReference type="ChEBI" id="CHEBI:29105"/>
    </cofactor>
</comment>
<dbReference type="Gene3D" id="3.30.70.360">
    <property type="match status" value="1"/>
</dbReference>
<evidence type="ECO:0000256" key="1">
    <source>
        <dbReference type="ARBA" id="ARBA00001947"/>
    </source>
</evidence>
<evidence type="ECO:0000256" key="9">
    <source>
        <dbReference type="SAM" id="SignalP"/>
    </source>
</evidence>
<dbReference type="NCBIfam" id="NF003976">
    <property type="entry name" value="PRK05469.1"/>
    <property type="match status" value="1"/>
</dbReference>
<dbReference type="InterPro" id="IPR001261">
    <property type="entry name" value="ArgE/DapE_CS"/>
</dbReference>
<dbReference type="Pfam" id="PF01546">
    <property type="entry name" value="Peptidase_M20"/>
    <property type="match status" value="1"/>
</dbReference>
<dbReference type="InterPro" id="IPR010161">
    <property type="entry name" value="Peptidase_M20B"/>
</dbReference>
<keyword evidence="7" id="KW-0862">Zinc</keyword>
<feature type="chain" id="PRO_5003037302" evidence="9">
    <location>
        <begin position="21"/>
        <end position="467"/>
    </location>
</feature>
<keyword evidence="5" id="KW-0479">Metal-binding</keyword>
<dbReference type="NCBIfam" id="NF009920">
    <property type="entry name" value="PRK13381.1"/>
    <property type="match status" value="1"/>
</dbReference>
<dbReference type="NCBIfam" id="TIGR01882">
    <property type="entry name" value="peptidase-T"/>
    <property type="match status" value="1"/>
</dbReference>
<keyword evidence="9" id="KW-0732">Signal</keyword>
<comment type="similarity">
    <text evidence="2">Belongs to the peptidase M20A family.</text>
</comment>
<dbReference type="AlphaFoldDB" id="D2V6W8"/>
<accession>D2V6W8</accession>
<gene>
    <name evidence="11" type="ORF">NAEGRDRAFT_78829</name>
</gene>
<evidence type="ECO:0000313" key="11">
    <source>
        <dbReference type="EMBL" id="EFC47645.1"/>
    </source>
</evidence>
<keyword evidence="8" id="KW-0482">Metalloprotease</keyword>
<keyword evidence="6" id="KW-0378">Hydrolase</keyword>
<dbReference type="Proteomes" id="UP000006671">
    <property type="component" value="Unassembled WGS sequence"/>
</dbReference>
<evidence type="ECO:0000256" key="8">
    <source>
        <dbReference type="ARBA" id="ARBA00023049"/>
    </source>
</evidence>
<keyword evidence="12" id="KW-1185">Reference proteome</keyword>
<proteinExistence type="inferred from homology"/>
<organism evidence="12">
    <name type="scientific">Naegleria gruberi</name>
    <name type="common">Amoeba</name>
    <dbReference type="NCBI Taxonomy" id="5762"/>
    <lineage>
        <taxon>Eukaryota</taxon>
        <taxon>Discoba</taxon>
        <taxon>Heterolobosea</taxon>
        <taxon>Tetramitia</taxon>
        <taxon>Eutetramitia</taxon>
        <taxon>Vahlkampfiidae</taxon>
        <taxon>Naegleria</taxon>
    </lineage>
</organism>
<dbReference type="GO" id="GO:0006508">
    <property type="term" value="P:proteolysis"/>
    <property type="evidence" value="ECO:0007669"/>
    <property type="project" value="UniProtKB-KW"/>
</dbReference>
<dbReference type="InterPro" id="IPR011650">
    <property type="entry name" value="Peptidase_M20_dimer"/>
</dbReference>
<evidence type="ECO:0000256" key="6">
    <source>
        <dbReference type="ARBA" id="ARBA00022801"/>
    </source>
</evidence>
<dbReference type="eggNOG" id="ENOG502QU9S">
    <property type="taxonomic scope" value="Eukaryota"/>
</dbReference>
<evidence type="ECO:0000256" key="4">
    <source>
        <dbReference type="ARBA" id="ARBA00022670"/>
    </source>
</evidence>
<dbReference type="PROSITE" id="PS00759">
    <property type="entry name" value="ARGE_DAPE_CPG2_2"/>
    <property type="match status" value="1"/>
</dbReference>
<comment type="similarity">
    <text evidence="3">Belongs to the peptidase M20B family.</text>
</comment>
<feature type="signal peptide" evidence="9">
    <location>
        <begin position="1"/>
        <end position="20"/>
    </location>
</feature>
<evidence type="ECO:0000256" key="2">
    <source>
        <dbReference type="ARBA" id="ARBA00006247"/>
    </source>
</evidence>
<evidence type="ECO:0000256" key="5">
    <source>
        <dbReference type="ARBA" id="ARBA00022723"/>
    </source>
</evidence>
<dbReference type="PROSITE" id="PS00758">
    <property type="entry name" value="ARGE_DAPE_CPG2_1"/>
    <property type="match status" value="1"/>
</dbReference>
<evidence type="ECO:0000313" key="12">
    <source>
        <dbReference type="Proteomes" id="UP000006671"/>
    </source>
</evidence>
<feature type="domain" description="Peptidase M20 dimerisation" evidence="10">
    <location>
        <begin position="271"/>
        <end position="367"/>
    </location>
</feature>
<reference evidence="11 12" key="1">
    <citation type="journal article" date="2010" name="Cell">
        <title>The genome of Naegleria gruberi illuminates early eukaryotic versatility.</title>
        <authorList>
            <person name="Fritz-Laylin L.K."/>
            <person name="Prochnik S.E."/>
            <person name="Ginger M.L."/>
            <person name="Dacks J.B."/>
            <person name="Carpenter M.L."/>
            <person name="Field M.C."/>
            <person name="Kuo A."/>
            <person name="Paredez A."/>
            <person name="Chapman J."/>
            <person name="Pham J."/>
            <person name="Shu S."/>
            <person name="Neupane R."/>
            <person name="Cipriano M."/>
            <person name="Mancuso J."/>
            <person name="Tu H."/>
            <person name="Salamov A."/>
            <person name="Lindquist E."/>
            <person name="Shapiro H."/>
            <person name="Lucas S."/>
            <person name="Grigoriev I.V."/>
            <person name="Cande W.Z."/>
            <person name="Fulton C."/>
            <person name="Rokhsar D.S."/>
            <person name="Dawson S.C."/>
        </authorList>
    </citation>
    <scope>NUCLEOTIDE SEQUENCE [LARGE SCALE GENOMIC DNA]</scope>
    <source>
        <strain evidence="11 12">NEG-M</strain>
    </source>
</reference>
<dbReference type="Pfam" id="PF07687">
    <property type="entry name" value="M20_dimer"/>
    <property type="match status" value="1"/>
</dbReference>
<sequence length="467" mass="52191">MKQFIPLLLLLLLASYSVIAATQEESIQIGLNGEQSSPSNIKKLIYENSKFSITEQDWMRKRLEERFLHYVTFDTQSDALSASVPSTEKQLIFARVLLDELKALNLQAEMDQYGNVYAVLPGNVERKTNIGFLAHMDTATELSGANVKPIVHRNYKDGNDLVVNGKTIVEYAIDGKSLAKMIGHDIVTASGETLLGSDDKSGVAEMMVAVEYLVNNPSIKHGDIKIAFTIDEEIGRGPHYFNLTKFGADVAFTADGAEVGTYNIESFSADLVTLVFKGFNIHPGYSYGRMVNSLKVASKFLDLIFSNDQVLTPEVSKDRQGFIHCMDFNGNVDKSTIRCLLRAFDDEGLENYQKIIKEIVAKLQSEHQNATIETTFTKQYRNMRQIIDKYPYLEKSIIETYKELNIEEVKQVSIRGGTDGSQLSWMGLPTANIFAGGHNFHSTSEFVSLHDMSLASQVIILLAQQDY</sequence>
<dbReference type="OrthoDB" id="25978at2759"/>
<dbReference type="InParanoid" id="D2V6W8"/>
<dbReference type="RefSeq" id="XP_002680389.1">
    <property type="nucleotide sequence ID" value="XM_002680343.1"/>
</dbReference>
<dbReference type="GeneID" id="8849139"/>
<evidence type="ECO:0000259" key="10">
    <source>
        <dbReference type="Pfam" id="PF07687"/>
    </source>
</evidence>
<dbReference type="SUPFAM" id="SSF55031">
    <property type="entry name" value="Bacterial exopeptidase dimerisation domain"/>
    <property type="match status" value="1"/>
</dbReference>
<dbReference type="InterPro" id="IPR002933">
    <property type="entry name" value="Peptidase_M20"/>
</dbReference>
<dbReference type="EMBL" id="GG738854">
    <property type="protein sequence ID" value="EFC47645.1"/>
    <property type="molecule type" value="Genomic_DNA"/>
</dbReference>